<reference evidence="1" key="1">
    <citation type="submission" date="2018-05" db="EMBL/GenBank/DDBJ databases">
        <authorList>
            <person name="Lanie J.A."/>
            <person name="Ng W.-L."/>
            <person name="Kazmierczak K.M."/>
            <person name="Andrzejewski T.M."/>
            <person name="Davidsen T.M."/>
            <person name="Wayne K.J."/>
            <person name="Tettelin H."/>
            <person name="Glass J.I."/>
            <person name="Rusch D."/>
            <person name="Podicherti R."/>
            <person name="Tsui H.-C.T."/>
            <person name="Winkler M.E."/>
        </authorList>
    </citation>
    <scope>NUCLEOTIDE SEQUENCE</scope>
</reference>
<organism evidence="1">
    <name type="scientific">marine metagenome</name>
    <dbReference type="NCBI Taxonomy" id="408172"/>
    <lineage>
        <taxon>unclassified sequences</taxon>
        <taxon>metagenomes</taxon>
        <taxon>ecological metagenomes</taxon>
    </lineage>
</organism>
<dbReference type="AlphaFoldDB" id="A0A382IUU4"/>
<proteinExistence type="predicted"/>
<accession>A0A382IUU4</accession>
<protein>
    <submittedName>
        <fullName evidence="1">Uncharacterized protein</fullName>
    </submittedName>
</protein>
<dbReference type="EMBL" id="UINC01069732">
    <property type="protein sequence ID" value="SVC03338.1"/>
    <property type="molecule type" value="Genomic_DNA"/>
</dbReference>
<dbReference type="InterPro" id="IPR046150">
    <property type="entry name" value="DUF6152"/>
</dbReference>
<name>A0A382IUU4_9ZZZZ</name>
<sequence length="151" mass="16125">MIQVRDLASVGGATMRIVSVLVTLSGLLLLVPQASAHHSFAAEFDIDKPITLTGTLTELEWVNPHGWIHMDVEGEDGRIVNWAVEMGNPTALLRRGLRKSDFPPGIDFVVEGYLAKDGTPTANGITVTFPDGRNFFAGSSGTGAPVATPRQ</sequence>
<dbReference type="Pfam" id="PF19649">
    <property type="entry name" value="DUF6152"/>
    <property type="match status" value="1"/>
</dbReference>
<evidence type="ECO:0000313" key="1">
    <source>
        <dbReference type="EMBL" id="SVC03338.1"/>
    </source>
</evidence>
<gene>
    <name evidence="1" type="ORF">METZ01_LOCUS256192</name>
</gene>